<proteinExistence type="predicted"/>
<keyword evidence="1" id="KW-0812">Transmembrane</keyword>
<feature type="transmembrane region" description="Helical" evidence="1">
    <location>
        <begin position="269"/>
        <end position="292"/>
    </location>
</feature>
<evidence type="ECO:0000313" key="2">
    <source>
        <dbReference type="EMBL" id="KAG0480091.1"/>
    </source>
</evidence>
<feature type="transmembrane region" description="Helical" evidence="1">
    <location>
        <begin position="414"/>
        <end position="432"/>
    </location>
</feature>
<evidence type="ECO:0000313" key="3">
    <source>
        <dbReference type="Proteomes" id="UP000636800"/>
    </source>
</evidence>
<feature type="transmembrane region" description="Helical" evidence="1">
    <location>
        <begin position="468"/>
        <end position="491"/>
    </location>
</feature>
<feature type="transmembrane region" description="Helical" evidence="1">
    <location>
        <begin position="548"/>
        <end position="570"/>
    </location>
</feature>
<dbReference type="OrthoDB" id="2013972at2759"/>
<dbReference type="Proteomes" id="UP000636800">
    <property type="component" value="Chromosome 5"/>
</dbReference>
<feature type="transmembrane region" description="Helical" evidence="1">
    <location>
        <begin position="298"/>
        <end position="317"/>
    </location>
</feature>
<dbReference type="GO" id="GO:0006506">
    <property type="term" value="P:GPI anchor biosynthetic process"/>
    <property type="evidence" value="ECO:0007669"/>
    <property type="project" value="InterPro"/>
</dbReference>
<organism evidence="2 3">
    <name type="scientific">Vanilla planifolia</name>
    <name type="common">Vanilla</name>
    <dbReference type="NCBI Taxonomy" id="51239"/>
    <lineage>
        <taxon>Eukaryota</taxon>
        <taxon>Viridiplantae</taxon>
        <taxon>Streptophyta</taxon>
        <taxon>Embryophyta</taxon>
        <taxon>Tracheophyta</taxon>
        <taxon>Spermatophyta</taxon>
        <taxon>Magnoliopsida</taxon>
        <taxon>Liliopsida</taxon>
        <taxon>Asparagales</taxon>
        <taxon>Orchidaceae</taxon>
        <taxon>Vanilloideae</taxon>
        <taxon>Vanilleae</taxon>
        <taxon>Vanilla</taxon>
    </lineage>
</organism>
<dbReference type="PANTHER" id="PTHR47555">
    <property type="entry name" value="N-ACETYLGLUCOSAMINYL TRANSFERASE COMPONENT FAMILY PROTEIN / GPI1 FAMILY PROTEIN"/>
    <property type="match status" value="1"/>
</dbReference>
<keyword evidence="1" id="KW-0472">Membrane</keyword>
<keyword evidence="1" id="KW-1133">Transmembrane helix</keyword>
<feature type="transmembrane region" description="Helical" evidence="1">
    <location>
        <begin position="438"/>
        <end position="461"/>
    </location>
</feature>
<gene>
    <name evidence="2" type="ORF">HPP92_010949</name>
</gene>
<accession>A0A835QZL0</accession>
<feature type="transmembrane region" description="Helical" evidence="1">
    <location>
        <begin position="576"/>
        <end position="600"/>
    </location>
</feature>
<feature type="transmembrane region" description="Helical" evidence="1">
    <location>
        <begin position="343"/>
        <end position="361"/>
    </location>
</feature>
<dbReference type="PANTHER" id="PTHR47555:SF2">
    <property type="entry name" value="N-ACETYLGLUCOSAMINYL TRANSFERASE COMPONENT FAMILY PROTEIN _ GPI1 FAMILY PROTEIN"/>
    <property type="match status" value="1"/>
</dbReference>
<comment type="caution">
    <text evidence="2">The sequence shown here is derived from an EMBL/GenBank/DDBJ whole genome shotgun (WGS) entry which is preliminary data.</text>
</comment>
<sequence length="761" mass="87251">MARTQCRVWWPKQLLHGNPSSNLLLFGWCMNSFNSLDIVVSHAISAIEVSKFQLDIQEVVYHVDANMSSALQESSTFSVLGVCIVESCSEDKRKMGSQFDYSCSTSIRKKMQFHRCEQDTALNSIFRENVHDSSEDYGTYRYGFKRLDSFIDTLRQALFRHGNWIQLHYICQGSSYKGARWIPKFDHVHQNGNMLPISAFHLIIYDLPAYGVHHYSLNSWVYSAQEISLFRKPSWMDYLHRKPVLMDLEAAVLALNCSGTAKKILERRLGLNIVATNLFLSVFTSKLCYVLAIPLSSISAGIYVIIQSFYTILEFKYHKLAIMILRKVFRHTWKNVHIRSSQFLYWPIFLLGSGLSLHPNAEFVHEDALRKHSMWSSIVVDLILGTCFGVSLFANIEYISSCIFYIAHDIRDNLLRSGCVWLMGVPAGFKLNTQLSEFFGTISLDAIQTFSTLWVFVGGFLQHFIRVLALLGIFFGLTVPAALCIDMLLFVSFHVIMLHWLIAFIYSQQIQALASLWRLFRGRKWNPLRQRLDTYDDYSVEQHVVGSLLFTPLLLLLPTTSVFYIFFTLLCTSLSFLHIAIEVTISILHATPYAEILFWLTRWRRFPSGIWFEIVSSTNLSTSQSHCTITLNSDERCLSMTTESMVSILRSNYATLGQIVIPCYSRVFGTISPTFGRQLASGILSGQRICEGVHIPHIPRRRLLVIDLSCIRHRNQAVRHVGPQLSLLPRRPSFLQNLVRLNIPSHGHLLLFSVYVHRFDA</sequence>
<dbReference type="Pfam" id="PF05024">
    <property type="entry name" value="Gpi1"/>
    <property type="match status" value="1"/>
</dbReference>
<feature type="transmembrane region" description="Helical" evidence="1">
    <location>
        <begin position="373"/>
        <end position="394"/>
    </location>
</feature>
<name>A0A835QZL0_VANPL</name>
<feature type="transmembrane region" description="Helical" evidence="1">
    <location>
        <begin position="497"/>
        <end position="520"/>
    </location>
</feature>
<dbReference type="InterPro" id="IPR007720">
    <property type="entry name" value="PigQ/GPI1"/>
</dbReference>
<reference evidence="2 3" key="1">
    <citation type="journal article" date="2020" name="Nat. Food">
        <title>A phased Vanilla planifolia genome enables genetic improvement of flavour and production.</title>
        <authorList>
            <person name="Hasing T."/>
            <person name="Tang H."/>
            <person name="Brym M."/>
            <person name="Khazi F."/>
            <person name="Huang T."/>
            <person name="Chambers A.H."/>
        </authorList>
    </citation>
    <scope>NUCLEOTIDE SEQUENCE [LARGE SCALE GENOMIC DNA]</scope>
    <source>
        <tissue evidence="2">Leaf</tissue>
    </source>
</reference>
<dbReference type="EMBL" id="JADCNL010000005">
    <property type="protein sequence ID" value="KAG0480091.1"/>
    <property type="molecule type" value="Genomic_DNA"/>
</dbReference>
<keyword evidence="3" id="KW-1185">Reference proteome</keyword>
<protein>
    <submittedName>
        <fullName evidence="2">Uncharacterized protein</fullName>
    </submittedName>
</protein>
<evidence type="ECO:0000256" key="1">
    <source>
        <dbReference type="SAM" id="Phobius"/>
    </source>
</evidence>
<dbReference type="GO" id="GO:0016020">
    <property type="term" value="C:membrane"/>
    <property type="evidence" value="ECO:0007669"/>
    <property type="project" value="InterPro"/>
</dbReference>
<dbReference type="AlphaFoldDB" id="A0A835QZL0"/>